<dbReference type="PANTHER" id="PTHR35271">
    <property type="entry name" value="ABC TRANSPORTER, SUBSTRATE-BINDING LIPOPROTEIN-RELATED"/>
    <property type="match status" value="1"/>
</dbReference>
<keyword evidence="2" id="KW-1185">Reference proteome</keyword>
<evidence type="ECO:0000313" key="1">
    <source>
        <dbReference type="EMBL" id="EHN58845.1"/>
    </source>
</evidence>
<dbReference type="InterPro" id="IPR028082">
    <property type="entry name" value="Peripla_BP_I"/>
</dbReference>
<dbReference type="InterPro" id="IPR007487">
    <property type="entry name" value="ABC_transpt-TYRBP-like"/>
</dbReference>
<sequence length="341" mass="35765">MKKIYGLIAVVVAVLAFAFYRASTPSKPNAANKAKQVAGPKTVKVGILQLVTHPALDQIHLGVVAGLRSQGYRVGKNLKIDYQNAQADQANLQTMASKFANENEDLMVGIATPAAQSLAKAAAGKTPVILAGITDPVGGGLIKSNQRPGANITGTSGESPLKSHLNLIKQIVPKAKTLGIIYTTSDHGGTYNALKMQKLAQQAGYTVKMYTISTTNDMQTIAGQMVSQVDAVYAPQDNGVASAMKTLVNVANAAKVPVFPAADTMVHDGGLATLAVSQFQLGKVSGIMAANVLKGRKPANYPIEFIRKGIMSVNTTEAKLLGITLPASVLKQAKDKGEIFK</sequence>
<dbReference type="Proteomes" id="UP000004959">
    <property type="component" value="Chromosome"/>
</dbReference>
<dbReference type="EMBL" id="AFVZ01000001">
    <property type="protein sequence ID" value="EHN58845.1"/>
    <property type="molecule type" value="Genomic_DNA"/>
</dbReference>
<name>G9WHW0_9LACO</name>
<dbReference type="AlphaFoldDB" id="G9WHW0"/>
<dbReference type="OrthoDB" id="9776955at2"/>
<dbReference type="Gene3D" id="3.40.50.2300">
    <property type="match status" value="2"/>
</dbReference>
<dbReference type="RefSeq" id="WP_007745405.1">
    <property type="nucleotide sequence ID" value="NZ_CM001398.1"/>
</dbReference>
<organism evidence="1 2">
    <name type="scientific">Oenococcus kitaharae DSM 17330</name>
    <dbReference type="NCBI Taxonomy" id="1045004"/>
    <lineage>
        <taxon>Bacteria</taxon>
        <taxon>Bacillati</taxon>
        <taxon>Bacillota</taxon>
        <taxon>Bacilli</taxon>
        <taxon>Lactobacillales</taxon>
        <taxon>Lactobacillaceae</taxon>
        <taxon>Oenococcus</taxon>
    </lineage>
</organism>
<dbReference type="InterPro" id="IPR047776">
    <property type="entry name" value="ABC_SBP_TrpX-like"/>
</dbReference>
<reference evidence="1 2" key="1">
    <citation type="journal article" date="2012" name="PLoS ONE">
        <title>Functional divergence in the genus oenococcus as predicted by genome sequencing of the newly-described species, Oenococcus kitaharae.</title>
        <authorList>
            <person name="Borneman A.R."/>
            <person name="McCarthy J.M."/>
            <person name="Chambers P.J."/>
            <person name="Bartowsky E.J."/>
        </authorList>
    </citation>
    <scope>NUCLEOTIDE SEQUENCE [LARGE SCALE GENOMIC DNA]</scope>
    <source>
        <strain evidence="2">DSM17330</strain>
    </source>
</reference>
<dbReference type="NCBIfam" id="NF041285">
    <property type="entry name" value="ABC_SBP_TrpX"/>
    <property type="match status" value="1"/>
</dbReference>
<dbReference type="CDD" id="cd06325">
    <property type="entry name" value="PBP1_ABC_unchar_transporter"/>
    <property type="match status" value="1"/>
</dbReference>
<dbReference type="PANTHER" id="PTHR35271:SF1">
    <property type="entry name" value="ABC TRANSPORTER, SUBSTRATE-BINDING LIPOPROTEIN"/>
    <property type="match status" value="1"/>
</dbReference>
<gene>
    <name evidence="1" type="ORF">OKIT_0736</name>
</gene>
<dbReference type="Pfam" id="PF04392">
    <property type="entry name" value="ABC_sub_bind"/>
    <property type="match status" value="1"/>
</dbReference>
<dbReference type="STRING" id="336988.NT96_08660"/>
<protein>
    <submittedName>
        <fullName evidence="1">ABC transporter substrate-binding protein</fullName>
    </submittedName>
</protein>
<dbReference type="HOGENOM" id="CLU_058196_0_0_9"/>
<comment type="caution">
    <text evidence="1">The sequence shown here is derived from an EMBL/GenBank/DDBJ whole genome shotgun (WGS) entry which is preliminary data.</text>
</comment>
<dbReference type="eggNOG" id="COG2984">
    <property type="taxonomic scope" value="Bacteria"/>
</dbReference>
<proteinExistence type="predicted"/>
<dbReference type="PATRIC" id="fig|1045004.4.peg.738"/>
<dbReference type="SUPFAM" id="SSF53822">
    <property type="entry name" value="Periplasmic binding protein-like I"/>
    <property type="match status" value="1"/>
</dbReference>
<accession>G9WHW0</accession>
<evidence type="ECO:0000313" key="2">
    <source>
        <dbReference type="Proteomes" id="UP000004959"/>
    </source>
</evidence>